<dbReference type="Pfam" id="PF12796">
    <property type="entry name" value="Ank_2"/>
    <property type="match status" value="1"/>
</dbReference>
<keyword evidence="2" id="KW-1133">Transmembrane helix</keyword>
<feature type="transmembrane region" description="Helical" evidence="2">
    <location>
        <begin position="602"/>
        <end position="625"/>
    </location>
</feature>
<dbReference type="EMBL" id="KK914666">
    <property type="protein sequence ID" value="KDP30536.1"/>
    <property type="molecule type" value="Genomic_DNA"/>
</dbReference>
<dbReference type="SMART" id="SM00248">
    <property type="entry name" value="ANK"/>
    <property type="match status" value="6"/>
</dbReference>
<evidence type="ECO:0000256" key="2">
    <source>
        <dbReference type="SAM" id="Phobius"/>
    </source>
</evidence>
<accession>A0A067K2T6</accession>
<feature type="region of interest" description="Disordered" evidence="1">
    <location>
        <begin position="1"/>
        <end position="36"/>
    </location>
</feature>
<dbReference type="InterPro" id="IPR002110">
    <property type="entry name" value="Ankyrin_rpt"/>
</dbReference>
<feature type="transmembrane region" description="Helical" evidence="2">
    <location>
        <begin position="562"/>
        <end position="582"/>
    </location>
</feature>
<keyword evidence="2" id="KW-0812">Transmembrane</keyword>
<evidence type="ECO:0000313" key="4">
    <source>
        <dbReference type="EMBL" id="KDP30536.1"/>
    </source>
</evidence>
<dbReference type="Pfam" id="PF13962">
    <property type="entry name" value="PGG"/>
    <property type="match status" value="1"/>
</dbReference>
<feature type="transmembrane region" description="Helical" evidence="2">
    <location>
        <begin position="675"/>
        <end position="694"/>
    </location>
</feature>
<proteinExistence type="predicted"/>
<dbReference type="SUPFAM" id="SSF48403">
    <property type="entry name" value="Ankyrin repeat"/>
    <property type="match status" value="1"/>
</dbReference>
<dbReference type="PANTHER" id="PTHR24177">
    <property type="entry name" value="CASKIN"/>
    <property type="match status" value="1"/>
</dbReference>
<dbReference type="Gene3D" id="1.25.40.20">
    <property type="entry name" value="Ankyrin repeat-containing domain"/>
    <property type="match status" value="1"/>
</dbReference>
<keyword evidence="2" id="KW-0472">Membrane</keyword>
<evidence type="ECO:0000313" key="5">
    <source>
        <dbReference type="Proteomes" id="UP000027138"/>
    </source>
</evidence>
<sequence length="722" mass="80929">MASGKSTSYEYKRSPSIKSCFPETKSTESSDTTSHVRFAKSNRDLSIRETNPHSRVSIEPPPSPLVLYNNVLFNNNCPVPPQSDCSNIQFSDMHNLSVRTSFRGRNLSIGPSVDSFSNKYPEPISPTYMWANPMQTQTYSATSTITQDANSSGKNLNGTNYLGKMRQSGQRHVPLYLAALKGDWETAKIYLRFNPHAVRATITMGSETVLHIAAGARHTLFVKKLVKRMTEDDLALQNKVGNTALCFAAVSGITEIAKVLVNKNKSLPLVRGSKGVTPLYMAVLLGRRDMVWYLYSVTNYTDLSGEDRIGLLVAAITSNLFDVALELIKNHPELALARDGNGETALHVLSRKPTAFYSGAQLGLWQRCLYSSPQIDLIYNIKLRHIQALELVRELWQQVMHLDDPSITEFIRTPTRLLFTAAEFGILEFITILIRSHPDLIWKVDEHSRSIFHTAVFHRQENVFNLIYELGALKDFIAVYKDESNNNMLHLAGKLPDPSRLNTDSGAALQLRRELLWFQEVEKIVQPLYSEMKNSEGQTPDCLFTMEHKTLKREGEKWMKDTSSSCMVVATLIATVMFAAVFTVPGGNDEKTGRPIFLQTRLFLVFVISDAVALFSSASSILIFLSILTSRYAEEDFLQSLPNKLIMGLATLFVSITSMMIAFTATIFIILSHGLAWTTIPVVIVACIPVYLFVSLQFPLVADIVCHTYKSFRSSSHLLRPR</sequence>
<organism evidence="4 5">
    <name type="scientific">Jatropha curcas</name>
    <name type="common">Barbados nut</name>
    <dbReference type="NCBI Taxonomy" id="180498"/>
    <lineage>
        <taxon>Eukaryota</taxon>
        <taxon>Viridiplantae</taxon>
        <taxon>Streptophyta</taxon>
        <taxon>Embryophyta</taxon>
        <taxon>Tracheophyta</taxon>
        <taxon>Spermatophyta</taxon>
        <taxon>Magnoliopsida</taxon>
        <taxon>eudicotyledons</taxon>
        <taxon>Gunneridae</taxon>
        <taxon>Pentapetalae</taxon>
        <taxon>rosids</taxon>
        <taxon>fabids</taxon>
        <taxon>Malpighiales</taxon>
        <taxon>Euphorbiaceae</taxon>
        <taxon>Crotonoideae</taxon>
        <taxon>Jatropheae</taxon>
        <taxon>Jatropha</taxon>
    </lineage>
</organism>
<name>A0A067K2T6_JATCU</name>
<dbReference type="STRING" id="180498.A0A067K2T6"/>
<dbReference type="OrthoDB" id="1921232at2759"/>
<gene>
    <name evidence="4" type="ORF">JCGZ_15245</name>
</gene>
<reference evidence="4 5" key="1">
    <citation type="journal article" date="2014" name="PLoS ONE">
        <title>Global Analysis of Gene Expression Profiles in Physic Nut (Jatropha curcas L.) Seedlings Exposed to Salt Stress.</title>
        <authorList>
            <person name="Zhang L."/>
            <person name="Zhang C."/>
            <person name="Wu P."/>
            <person name="Chen Y."/>
            <person name="Li M."/>
            <person name="Jiang H."/>
            <person name="Wu G."/>
        </authorList>
    </citation>
    <scope>NUCLEOTIDE SEQUENCE [LARGE SCALE GENOMIC DNA]</scope>
    <source>
        <strain evidence="5">cv. GZQX0401</strain>
        <tissue evidence="4">Young leaves</tissue>
    </source>
</reference>
<feature type="compositionally biased region" description="Low complexity" evidence="1">
    <location>
        <begin position="23"/>
        <end position="33"/>
    </location>
</feature>
<keyword evidence="5" id="KW-1185">Reference proteome</keyword>
<evidence type="ECO:0000259" key="3">
    <source>
        <dbReference type="Pfam" id="PF13962"/>
    </source>
</evidence>
<dbReference type="Proteomes" id="UP000027138">
    <property type="component" value="Unassembled WGS sequence"/>
</dbReference>
<dbReference type="PANTHER" id="PTHR24177:SF292">
    <property type="entry name" value="ANKYRIN REPEAT FAMILY PROTEIN-RELATED"/>
    <property type="match status" value="1"/>
</dbReference>
<protein>
    <recommendedName>
        <fullName evidence="3">PGG domain-containing protein</fullName>
    </recommendedName>
</protein>
<dbReference type="InterPro" id="IPR036770">
    <property type="entry name" value="Ankyrin_rpt-contain_sf"/>
</dbReference>
<feature type="transmembrane region" description="Helical" evidence="2">
    <location>
        <begin position="645"/>
        <end position="669"/>
    </location>
</feature>
<dbReference type="InterPro" id="IPR026961">
    <property type="entry name" value="PGG_dom"/>
</dbReference>
<dbReference type="GO" id="GO:0016020">
    <property type="term" value="C:membrane"/>
    <property type="evidence" value="ECO:0007669"/>
    <property type="project" value="TreeGrafter"/>
</dbReference>
<dbReference type="AlphaFoldDB" id="A0A067K2T6"/>
<evidence type="ECO:0000256" key="1">
    <source>
        <dbReference type="SAM" id="MobiDB-lite"/>
    </source>
</evidence>
<feature type="domain" description="PGG" evidence="3">
    <location>
        <begin position="556"/>
        <end position="669"/>
    </location>
</feature>